<dbReference type="KEGG" id="dya:Dyak_GE12884"/>
<evidence type="ECO:0000256" key="3">
    <source>
        <dbReference type="ARBA" id="ARBA00022692"/>
    </source>
</evidence>
<evidence type="ECO:0000256" key="4">
    <source>
        <dbReference type="ARBA" id="ARBA00022729"/>
    </source>
</evidence>
<feature type="region of interest" description="Disordered" evidence="9">
    <location>
        <begin position="29"/>
        <end position="97"/>
    </location>
</feature>
<gene>
    <name evidence="11" type="primary">Dyak\GE12884</name>
    <name evidence="11" type="synonym">dyak_GLEANR_13100</name>
    <name evidence="11" type="synonym">GE12884</name>
    <name evidence="11" type="ORF">Dyak_GE12884</name>
</gene>
<dbReference type="AlphaFoldDB" id="B4P722"/>
<evidence type="ECO:0000256" key="5">
    <source>
        <dbReference type="ARBA" id="ARBA00022989"/>
    </source>
</evidence>
<dbReference type="PANTHER" id="PTHR33562">
    <property type="entry name" value="ATILLA, ISOFORM B-RELATED-RELATED"/>
    <property type="match status" value="1"/>
</dbReference>
<evidence type="ECO:0008006" key="13">
    <source>
        <dbReference type="Google" id="ProtNLM"/>
    </source>
</evidence>
<keyword evidence="4" id="KW-0732">Signal</keyword>
<feature type="transmembrane region" description="Helical" evidence="10">
    <location>
        <begin position="296"/>
        <end position="316"/>
    </location>
</feature>
<dbReference type="eggNOG" id="ENOG502T7XX">
    <property type="taxonomic scope" value="Eukaryota"/>
</dbReference>
<dbReference type="Proteomes" id="UP000002282">
    <property type="component" value="Chromosome 2R"/>
</dbReference>
<reference evidence="11 12" key="1">
    <citation type="journal article" date="2007" name="Nature">
        <title>Evolution of genes and genomes on the Drosophila phylogeny.</title>
        <authorList>
            <consortium name="Drosophila 12 Genomes Consortium"/>
            <person name="Clark A.G."/>
            <person name="Eisen M.B."/>
            <person name="Smith D.R."/>
            <person name="Bergman C.M."/>
            <person name="Oliver B."/>
            <person name="Markow T.A."/>
            <person name="Kaufman T.C."/>
            <person name="Kellis M."/>
            <person name="Gelbart W."/>
            <person name="Iyer V.N."/>
            <person name="Pollard D.A."/>
            <person name="Sackton T.B."/>
            <person name="Larracuente A.M."/>
            <person name="Singh N.D."/>
            <person name="Abad J.P."/>
            <person name="Abt D.N."/>
            <person name="Adryan B."/>
            <person name="Aguade M."/>
            <person name="Akashi H."/>
            <person name="Anderson W.W."/>
            <person name="Aquadro C.F."/>
            <person name="Ardell D.H."/>
            <person name="Arguello R."/>
            <person name="Artieri C.G."/>
            <person name="Barbash D.A."/>
            <person name="Barker D."/>
            <person name="Barsanti P."/>
            <person name="Batterham P."/>
            <person name="Batzoglou S."/>
            <person name="Begun D."/>
            <person name="Bhutkar A."/>
            <person name="Blanco E."/>
            <person name="Bosak S.A."/>
            <person name="Bradley R.K."/>
            <person name="Brand A.D."/>
            <person name="Brent M.R."/>
            <person name="Brooks A.N."/>
            <person name="Brown R.H."/>
            <person name="Butlin R.K."/>
            <person name="Caggese C."/>
            <person name="Calvi B.R."/>
            <person name="Bernardo de Carvalho A."/>
            <person name="Caspi A."/>
            <person name="Castrezana S."/>
            <person name="Celniker S.E."/>
            <person name="Chang J.L."/>
            <person name="Chapple C."/>
            <person name="Chatterji S."/>
            <person name="Chinwalla A."/>
            <person name="Civetta A."/>
            <person name="Clifton S.W."/>
            <person name="Comeron J.M."/>
            <person name="Costello J.C."/>
            <person name="Coyne J.A."/>
            <person name="Daub J."/>
            <person name="David R.G."/>
            <person name="Delcher A.L."/>
            <person name="Delehaunty K."/>
            <person name="Do C.B."/>
            <person name="Ebling H."/>
            <person name="Edwards K."/>
            <person name="Eickbush T."/>
            <person name="Evans J.D."/>
            <person name="Filipski A."/>
            <person name="Findeiss S."/>
            <person name="Freyhult E."/>
            <person name="Fulton L."/>
            <person name="Fulton R."/>
            <person name="Garcia A.C."/>
            <person name="Gardiner A."/>
            <person name="Garfield D.A."/>
            <person name="Garvin B.E."/>
            <person name="Gibson G."/>
            <person name="Gilbert D."/>
            <person name="Gnerre S."/>
            <person name="Godfrey J."/>
            <person name="Good R."/>
            <person name="Gotea V."/>
            <person name="Gravely B."/>
            <person name="Greenberg A.J."/>
            <person name="Griffiths-Jones S."/>
            <person name="Gross S."/>
            <person name="Guigo R."/>
            <person name="Gustafson E.A."/>
            <person name="Haerty W."/>
            <person name="Hahn M.W."/>
            <person name="Halligan D.L."/>
            <person name="Halpern A.L."/>
            <person name="Halter G.M."/>
            <person name="Han M.V."/>
            <person name="Heger A."/>
            <person name="Hillier L."/>
            <person name="Hinrichs A.S."/>
            <person name="Holmes I."/>
            <person name="Hoskins R.A."/>
            <person name="Hubisz M.J."/>
            <person name="Hultmark D."/>
            <person name="Huntley M.A."/>
            <person name="Jaffe D.B."/>
            <person name="Jagadeeshan S."/>
            <person name="Jeck W.R."/>
            <person name="Johnson J."/>
            <person name="Jones C.D."/>
            <person name="Jordan W.C."/>
            <person name="Karpen G.H."/>
            <person name="Kataoka E."/>
            <person name="Keightley P.D."/>
            <person name="Kheradpour P."/>
            <person name="Kirkness E.F."/>
            <person name="Koerich L.B."/>
            <person name="Kristiansen K."/>
            <person name="Kudrna D."/>
            <person name="Kulathinal R.J."/>
            <person name="Kumar S."/>
            <person name="Kwok R."/>
            <person name="Lander E."/>
            <person name="Langley C.H."/>
            <person name="Lapoint R."/>
            <person name="Lazzaro B.P."/>
            <person name="Lee S.J."/>
            <person name="Levesque L."/>
            <person name="Li R."/>
            <person name="Lin C.F."/>
            <person name="Lin M.F."/>
            <person name="Lindblad-Toh K."/>
            <person name="Llopart A."/>
            <person name="Long M."/>
            <person name="Low L."/>
            <person name="Lozovsky E."/>
            <person name="Lu J."/>
            <person name="Luo M."/>
            <person name="Machado C.A."/>
            <person name="Makalowski W."/>
            <person name="Marzo M."/>
            <person name="Matsuda M."/>
            <person name="Matzkin L."/>
            <person name="McAllister B."/>
            <person name="McBride C.S."/>
            <person name="McKernan B."/>
            <person name="McKernan K."/>
            <person name="Mendez-Lago M."/>
            <person name="Minx P."/>
            <person name="Mollenhauer M.U."/>
            <person name="Montooth K."/>
            <person name="Mount S.M."/>
            <person name="Mu X."/>
            <person name="Myers E."/>
            <person name="Negre B."/>
            <person name="Newfeld S."/>
            <person name="Nielsen R."/>
            <person name="Noor M.A."/>
            <person name="O'Grady P."/>
            <person name="Pachter L."/>
            <person name="Papaceit M."/>
            <person name="Parisi M.J."/>
            <person name="Parisi M."/>
            <person name="Parts L."/>
            <person name="Pedersen J.S."/>
            <person name="Pesole G."/>
            <person name="Phillippy A.M."/>
            <person name="Ponting C.P."/>
            <person name="Pop M."/>
            <person name="Porcelli D."/>
            <person name="Powell J.R."/>
            <person name="Prohaska S."/>
            <person name="Pruitt K."/>
            <person name="Puig M."/>
            <person name="Quesneville H."/>
            <person name="Ram K.R."/>
            <person name="Rand D."/>
            <person name="Rasmussen M.D."/>
            <person name="Reed L.K."/>
            <person name="Reenan R."/>
            <person name="Reily A."/>
            <person name="Remington K.A."/>
            <person name="Rieger T.T."/>
            <person name="Ritchie M.G."/>
            <person name="Robin C."/>
            <person name="Rogers Y.H."/>
            <person name="Rohde C."/>
            <person name="Rozas J."/>
            <person name="Rubenfield M.J."/>
            <person name="Ruiz A."/>
            <person name="Russo S."/>
            <person name="Salzberg S.L."/>
            <person name="Sanchez-Gracia A."/>
            <person name="Saranga D.J."/>
            <person name="Sato H."/>
            <person name="Schaeffer S.W."/>
            <person name="Schatz M.C."/>
            <person name="Schlenke T."/>
            <person name="Schwartz R."/>
            <person name="Segarra C."/>
            <person name="Singh R.S."/>
            <person name="Sirot L."/>
            <person name="Sirota M."/>
            <person name="Sisneros N.B."/>
            <person name="Smith C.D."/>
            <person name="Smith T.F."/>
            <person name="Spieth J."/>
            <person name="Stage D.E."/>
            <person name="Stark A."/>
            <person name="Stephan W."/>
            <person name="Strausberg R.L."/>
            <person name="Strempel S."/>
            <person name="Sturgill D."/>
            <person name="Sutton G."/>
            <person name="Sutton G.G."/>
            <person name="Tao W."/>
            <person name="Teichmann S."/>
            <person name="Tobari Y.N."/>
            <person name="Tomimura Y."/>
            <person name="Tsolas J.M."/>
            <person name="Valente V.L."/>
            <person name="Venter E."/>
            <person name="Venter J.C."/>
            <person name="Vicario S."/>
            <person name="Vieira F.G."/>
            <person name="Vilella A.J."/>
            <person name="Villasante A."/>
            <person name="Walenz B."/>
            <person name="Wang J."/>
            <person name="Wasserman M."/>
            <person name="Watts T."/>
            <person name="Wilson D."/>
            <person name="Wilson R.K."/>
            <person name="Wing R.A."/>
            <person name="Wolfner M.F."/>
            <person name="Wong A."/>
            <person name="Wong G.K."/>
            <person name="Wu C.I."/>
            <person name="Wu G."/>
            <person name="Yamamoto D."/>
            <person name="Yang H.P."/>
            <person name="Yang S.P."/>
            <person name="Yorke J.A."/>
            <person name="Yoshida K."/>
            <person name="Zdobnov E."/>
            <person name="Zhang P."/>
            <person name="Zhang Y."/>
            <person name="Zimin A.V."/>
            <person name="Baldwin J."/>
            <person name="Abdouelleil A."/>
            <person name="Abdulkadir J."/>
            <person name="Abebe A."/>
            <person name="Abera B."/>
            <person name="Abreu J."/>
            <person name="Acer S.C."/>
            <person name="Aftuck L."/>
            <person name="Alexander A."/>
            <person name="An P."/>
            <person name="Anderson E."/>
            <person name="Anderson S."/>
            <person name="Arachi H."/>
            <person name="Azer M."/>
            <person name="Bachantsang P."/>
            <person name="Barry A."/>
            <person name="Bayul T."/>
            <person name="Berlin A."/>
            <person name="Bessette D."/>
            <person name="Bloom T."/>
            <person name="Blye J."/>
            <person name="Boguslavskiy L."/>
            <person name="Bonnet C."/>
            <person name="Boukhgalter B."/>
            <person name="Bourzgui I."/>
            <person name="Brown A."/>
            <person name="Cahill P."/>
            <person name="Channer S."/>
            <person name="Cheshatsang Y."/>
            <person name="Chuda L."/>
            <person name="Citroen M."/>
            <person name="Collymore A."/>
            <person name="Cooke P."/>
            <person name="Costello M."/>
            <person name="D'Aco K."/>
            <person name="Daza R."/>
            <person name="De Haan G."/>
            <person name="DeGray S."/>
            <person name="DeMaso C."/>
            <person name="Dhargay N."/>
            <person name="Dooley K."/>
            <person name="Dooley E."/>
            <person name="Doricent M."/>
            <person name="Dorje P."/>
            <person name="Dorjee K."/>
            <person name="Dupes A."/>
            <person name="Elong R."/>
            <person name="Falk J."/>
            <person name="Farina A."/>
            <person name="Faro S."/>
            <person name="Ferguson D."/>
            <person name="Fisher S."/>
            <person name="Foley C.D."/>
            <person name="Franke A."/>
            <person name="Friedrich D."/>
            <person name="Gadbois L."/>
            <person name="Gearin G."/>
            <person name="Gearin C.R."/>
            <person name="Giannoukos G."/>
            <person name="Goode T."/>
            <person name="Graham J."/>
            <person name="Grandbois E."/>
            <person name="Grewal S."/>
            <person name="Gyaltsen K."/>
            <person name="Hafez N."/>
            <person name="Hagos B."/>
            <person name="Hall J."/>
            <person name="Henson C."/>
            <person name="Hollinger A."/>
            <person name="Honan T."/>
            <person name="Huard M.D."/>
            <person name="Hughes L."/>
            <person name="Hurhula B."/>
            <person name="Husby M.E."/>
            <person name="Kamat A."/>
            <person name="Kanga B."/>
            <person name="Kashin S."/>
            <person name="Khazanovich D."/>
            <person name="Kisner P."/>
            <person name="Lance K."/>
            <person name="Lara M."/>
            <person name="Lee W."/>
            <person name="Lennon N."/>
            <person name="Letendre F."/>
            <person name="LeVine R."/>
            <person name="Lipovsky A."/>
            <person name="Liu X."/>
            <person name="Liu J."/>
            <person name="Liu S."/>
            <person name="Lokyitsang T."/>
            <person name="Lokyitsang Y."/>
            <person name="Lubonja R."/>
            <person name="Lui A."/>
            <person name="MacDonald P."/>
            <person name="Magnisalis V."/>
            <person name="Maru K."/>
            <person name="Matthews C."/>
            <person name="McCusker W."/>
            <person name="McDonough S."/>
            <person name="Mehta T."/>
            <person name="Meldrim J."/>
            <person name="Meneus L."/>
            <person name="Mihai O."/>
            <person name="Mihalev A."/>
            <person name="Mihova T."/>
            <person name="Mittelman R."/>
            <person name="Mlenga V."/>
            <person name="Montmayeur A."/>
            <person name="Mulrain L."/>
            <person name="Navidi A."/>
            <person name="Naylor J."/>
            <person name="Negash T."/>
            <person name="Nguyen T."/>
            <person name="Nguyen N."/>
            <person name="Nicol R."/>
            <person name="Norbu C."/>
            <person name="Norbu N."/>
            <person name="Novod N."/>
            <person name="O'Neill B."/>
            <person name="Osman S."/>
            <person name="Markiewicz E."/>
            <person name="Oyono O.L."/>
            <person name="Patti C."/>
            <person name="Phunkhang P."/>
            <person name="Pierre F."/>
            <person name="Priest M."/>
            <person name="Raghuraman S."/>
            <person name="Rege F."/>
            <person name="Reyes R."/>
            <person name="Rise C."/>
            <person name="Rogov P."/>
            <person name="Ross K."/>
            <person name="Ryan E."/>
            <person name="Settipalli S."/>
            <person name="Shea T."/>
            <person name="Sherpa N."/>
            <person name="Shi L."/>
            <person name="Shih D."/>
            <person name="Sparrow T."/>
            <person name="Spaulding J."/>
            <person name="Stalker J."/>
            <person name="Stange-Thomann N."/>
            <person name="Stavropoulos S."/>
            <person name="Stone C."/>
            <person name="Strader C."/>
            <person name="Tesfaye S."/>
            <person name="Thomson T."/>
            <person name="Thoulutsang Y."/>
            <person name="Thoulutsang D."/>
            <person name="Topham K."/>
            <person name="Topping I."/>
            <person name="Tsamla T."/>
            <person name="Vassiliev H."/>
            <person name="Vo A."/>
            <person name="Wangchuk T."/>
            <person name="Wangdi T."/>
            <person name="Weiand M."/>
            <person name="Wilkinson J."/>
            <person name="Wilson A."/>
            <person name="Yadav S."/>
            <person name="Young G."/>
            <person name="Yu Q."/>
            <person name="Zembek L."/>
            <person name="Zhong D."/>
            <person name="Zimmer A."/>
            <person name="Zwirko Z."/>
            <person name="Jaffe D.B."/>
            <person name="Alvarez P."/>
            <person name="Brockman W."/>
            <person name="Butler J."/>
            <person name="Chin C."/>
            <person name="Gnerre S."/>
            <person name="Grabherr M."/>
            <person name="Kleber M."/>
            <person name="Mauceli E."/>
            <person name="MacCallum I."/>
        </authorList>
    </citation>
    <scope>NUCLEOTIDE SEQUENCE [LARGE SCALE GENOMIC DNA]</scope>
    <source>
        <strain evidence="12">Tai18E2 / Tucson 14021-0261.01</strain>
    </source>
</reference>
<dbReference type="HOGENOM" id="CLU_126345_0_1_1"/>
<evidence type="ECO:0000256" key="1">
    <source>
        <dbReference type="ARBA" id="ARBA00004589"/>
    </source>
</evidence>
<dbReference type="EMBL" id="CM000158">
    <property type="protein sequence ID" value="EDW89991.2"/>
    <property type="molecule type" value="Genomic_DNA"/>
</dbReference>
<evidence type="ECO:0000256" key="7">
    <source>
        <dbReference type="ARBA" id="ARBA00023180"/>
    </source>
</evidence>
<comment type="subcellular location">
    <subcellularLocation>
        <location evidence="1">Membrane</location>
        <topology evidence="1">Lipid-anchor</topology>
        <topology evidence="1">GPI-anchor</topology>
    </subcellularLocation>
</comment>
<feature type="region of interest" description="Disordered" evidence="9">
    <location>
        <begin position="118"/>
        <end position="154"/>
    </location>
</feature>
<dbReference type="GO" id="GO:0098552">
    <property type="term" value="C:side of membrane"/>
    <property type="evidence" value="ECO:0007669"/>
    <property type="project" value="UniProtKB-KW"/>
</dbReference>
<evidence type="ECO:0000256" key="9">
    <source>
        <dbReference type="SAM" id="MobiDB-lite"/>
    </source>
</evidence>
<keyword evidence="2" id="KW-0336">GPI-anchor</keyword>
<dbReference type="OrthoDB" id="75169at2759"/>
<evidence type="ECO:0000256" key="8">
    <source>
        <dbReference type="ARBA" id="ARBA00023288"/>
    </source>
</evidence>
<keyword evidence="6 10" id="KW-0472">Membrane</keyword>
<name>B4P722_DROYA</name>
<accession>B4P722</accession>
<keyword evidence="12" id="KW-1185">Reference proteome</keyword>
<protein>
    <recommendedName>
        <fullName evidence="13">Protein sleepless</fullName>
    </recommendedName>
</protein>
<dbReference type="CDD" id="cd23593">
    <property type="entry name" value="TFP_LU_ECD_Twit"/>
    <property type="match status" value="1"/>
</dbReference>
<evidence type="ECO:0000256" key="6">
    <source>
        <dbReference type="ARBA" id="ARBA00023136"/>
    </source>
</evidence>
<keyword evidence="5 10" id="KW-1133">Transmembrane helix</keyword>
<evidence type="ECO:0000313" key="12">
    <source>
        <dbReference type="Proteomes" id="UP000002282"/>
    </source>
</evidence>
<keyword evidence="3 10" id="KW-0812">Transmembrane</keyword>
<dbReference type="InterPro" id="IPR050975">
    <property type="entry name" value="Sleep_regulator"/>
</dbReference>
<keyword evidence="7" id="KW-0325">Glycoprotein</keyword>
<evidence type="ECO:0000313" key="11">
    <source>
        <dbReference type="EMBL" id="EDW89991.2"/>
    </source>
</evidence>
<keyword evidence="8" id="KW-0449">Lipoprotein</keyword>
<dbReference type="GO" id="GO:0005886">
    <property type="term" value="C:plasma membrane"/>
    <property type="evidence" value="ECO:0007669"/>
    <property type="project" value="EnsemblMetazoa"/>
</dbReference>
<evidence type="ECO:0000256" key="10">
    <source>
        <dbReference type="SAM" id="Phobius"/>
    </source>
</evidence>
<dbReference type="PANTHER" id="PTHR33562:SF30">
    <property type="entry name" value="LD40063P"/>
    <property type="match status" value="1"/>
</dbReference>
<sequence length="321" mass="35965">MTACQMKRHQFNCTVCALKEIGKRANAGQMRESGWLSGGNPLDTKEKRDMATGEAPPEARQQQHGPKTAMRQRRDRAASNIQRRDSGTLAKKPRQHPQSFLGRATVCIARTLEAIWSRTNPRRTSRKCSPPSRGAAKSRSASPKDSHRHSKEAAAMSAVPMKAFLAGVFLLANAWHITAVNEQHQKHHLQCWHCSSDTIGAEDFCDVTFQEDNIPTDLIKERNINLLRSCNSTINSDHERAVCRKTVEENNGKLVTKRFCYYTNKSDPVELCNITSPEKNVRRIFCEDCLTDRCNGAFAGASILEMLLLLPIVALIQQLVI</sequence>
<organism evidence="11 12">
    <name type="scientific">Drosophila yakuba</name>
    <name type="common">Fruit fly</name>
    <dbReference type="NCBI Taxonomy" id="7245"/>
    <lineage>
        <taxon>Eukaryota</taxon>
        <taxon>Metazoa</taxon>
        <taxon>Ecdysozoa</taxon>
        <taxon>Arthropoda</taxon>
        <taxon>Hexapoda</taxon>
        <taxon>Insecta</taxon>
        <taxon>Pterygota</taxon>
        <taxon>Neoptera</taxon>
        <taxon>Endopterygota</taxon>
        <taxon>Diptera</taxon>
        <taxon>Brachycera</taxon>
        <taxon>Muscomorpha</taxon>
        <taxon>Ephydroidea</taxon>
        <taxon>Drosophilidae</taxon>
        <taxon>Drosophila</taxon>
        <taxon>Sophophora</taxon>
    </lineage>
</organism>
<dbReference type="GO" id="GO:0046928">
    <property type="term" value="P:regulation of neurotransmitter secretion"/>
    <property type="evidence" value="ECO:0007669"/>
    <property type="project" value="EnsemblMetazoa"/>
</dbReference>
<evidence type="ECO:0000256" key="2">
    <source>
        <dbReference type="ARBA" id="ARBA00022622"/>
    </source>
</evidence>
<reference evidence="11 12" key="2">
    <citation type="journal article" date="2007" name="PLoS Biol.">
        <title>Principles of genome evolution in the Drosophila melanogaster species group.</title>
        <authorList>
            <person name="Ranz J.M."/>
            <person name="Maurin D."/>
            <person name="Chan Y.S."/>
            <person name="von Grotthuss M."/>
            <person name="Hillier L.W."/>
            <person name="Roote J."/>
            <person name="Ashburner M."/>
            <person name="Bergman C.M."/>
        </authorList>
    </citation>
    <scope>NUCLEOTIDE SEQUENCE [LARGE SCALE GENOMIC DNA]</scope>
    <source>
        <strain evidence="12">Tai18E2 / Tucson 14021-0261.01</strain>
    </source>
</reference>
<proteinExistence type="predicted"/>